<evidence type="ECO:0000313" key="2">
    <source>
        <dbReference type="EnsemblMetazoa" id="BGLB022612-PA"/>
    </source>
</evidence>
<dbReference type="GeneID" id="106055705"/>
<dbReference type="OMA" id="CNSDELW"/>
<reference evidence="5" key="2">
    <citation type="submission" date="2023-09" db="UniProtKB">
        <authorList>
            <consortium name="RefSeq"/>
        </authorList>
    </citation>
    <scope>IDENTIFICATION</scope>
</reference>
<dbReference type="Proteomes" id="UP000076420">
    <property type="component" value="Unassembled WGS sequence"/>
</dbReference>
<name>A0A2C9KR63_BIOGL</name>
<sequence>MAKSTRSWAEICEPWINKEDGSLYQRTCVAPAPSKDFLQIFITVDQIIFRIWRILPPTRADANQHPVEMKSNYTDFPDDDRMRGEIVRNLGEKELNYIDALIGGHIDYLNRLSRKVLLRIIFNLDLTSILKLSQVSKMFRELGSCDAVWSKIYMDHTTQPITHELLMLTDQQGWKEVFFMNRIQLQKFLHRQQEKTSKRLKFGEKFKKSS</sequence>
<dbReference type="STRING" id="6526.A0A2C9KR63"/>
<dbReference type="PROSITE" id="PS50181">
    <property type="entry name" value="FBOX"/>
    <property type="match status" value="1"/>
</dbReference>
<evidence type="ECO:0000259" key="1">
    <source>
        <dbReference type="PROSITE" id="PS50181"/>
    </source>
</evidence>
<dbReference type="VEuPathDB" id="VectorBase:BGLB022612"/>
<organism evidence="2 3">
    <name type="scientific">Biomphalaria glabrata</name>
    <name type="common">Bloodfluke planorb</name>
    <name type="synonym">Freshwater snail</name>
    <dbReference type="NCBI Taxonomy" id="6526"/>
    <lineage>
        <taxon>Eukaryota</taxon>
        <taxon>Metazoa</taxon>
        <taxon>Spiralia</taxon>
        <taxon>Lophotrochozoa</taxon>
        <taxon>Mollusca</taxon>
        <taxon>Gastropoda</taxon>
        <taxon>Heterobranchia</taxon>
        <taxon>Euthyneura</taxon>
        <taxon>Panpulmonata</taxon>
        <taxon>Hygrophila</taxon>
        <taxon>Lymnaeoidea</taxon>
        <taxon>Planorbidae</taxon>
        <taxon>Biomphalaria</taxon>
    </lineage>
</organism>
<dbReference type="Pfam" id="PF12937">
    <property type="entry name" value="F-box-like"/>
    <property type="match status" value="1"/>
</dbReference>
<dbReference type="VEuPathDB" id="VectorBase:BGLAX_040339"/>
<keyword evidence="4" id="KW-1185">Reference proteome</keyword>
<evidence type="ECO:0000313" key="5">
    <source>
        <dbReference type="RefSeq" id="XP_013067548.1"/>
    </source>
</evidence>
<dbReference type="Gene3D" id="1.20.1280.50">
    <property type="match status" value="1"/>
</dbReference>
<dbReference type="KEGG" id="bgt:106055705"/>
<feature type="domain" description="F-box" evidence="1">
    <location>
        <begin position="106"/>
        <end position="152"/>
    </location>
</feature>
<accession>A0A2C9KR63</accession>
<dbReference type="InterPro" id="IPR001810">
    <property type="entry name" value="F-box_dom"/>
</dbReference>
<proteinExistence type="predicted"/>
<dbReference type="InterPro" id="IPR036047">
    <property type="entry name" value="F-box-like_dom_sf"/>
</dbReference>
<dbReference type="OrthoDB" id="3219396at2759"/>
<evidence type="ECO:0000313" key="3">
    <source>
        <dbReference type="Proteomes" id="UP000076420"/>
    </source>
</evidence>
<reference evidence="2" key="1">
    <citation type="submission" date="2020-05" db="UniProtKB">
        <authorList>
            <consortium name="EnsemblMetazoa"/>
        </authorList>
    </citation>
    <scope>IDENTIFICATION</scope>
    <source>
        <strain evidence="2">BB02</strain>
    </source>
</reference>
<dbReference type="RefSeq" id="XP_013067548.1">
    <property type="nucleotide sequence ID" value="XM_013212094.2"/>
</dbReference>
<dbReference type="SUPFAM" id="SSF81383">
    <property type="entry name" value="F-box domain"/>
    <property type="match status" value="1"/>
</dbReference>
<dbReference type="AlphaFoldDB" id="A0A2C9KR63"/>
<dbReference type="EnsemblMetazoa" id="BGLB022612-RA">
    <property type="protein sequence ID" value="BGLB022612-PA"/>
    <property type="gene ID" value="BGLB022612"/>
</dbReference>
<evidence type="ECO:0000313" key="4">
    <source>
        <dbReference type="Proteomes" id="UP001165740"/>
    </source>
</evidence>
<dbReference type="Proteomes" id="UP001165740">
    <property type="component" value="Chromosome 15"/>
</dbReference>
<gene>
    <name evidence="2" type="primary">106055705</name>
    <name evidence="5" type="synonym">LOC106055705</name>
</gene>
<protein>
    <submittedName>
        <fullName evidence="5">F-box only protein 36-like isoform X1</fullName>
    </submittedName>
</protein>